<evidence type="ECO:0000313" key="2">
    <source>
        <dbReference type="Proteomes" id="UP000694865"/>
    </source>
</evidence>
<dbReference type="InterPro" id="IPR003593">
    <property type="entry name" value="AAA+_ATPase"/>
</dbReference>
<keyword evidence="2" id="KW-1185">Reference proteome</keyword>
<dbReference type="RefSeq" id="XP_006815360.1">
    <property type="nucleotide sequence ID" value="XM_006815297.1"/>
</dbReference>
<dbReference type="InterPro" id="IPR027417">
    <property type="entry name" value="P-loop_NTPase"/>
</dbReference>
<evidence type="ECO:0000313" key="3">
    <source>
        <dbReference type="RefSeq" id="XP_006815360.1"/>
    </source>
</evidence>
<proteinExistence type="predicted"/>
<reference evidence="3" key="1">
    <citation type="submission" date="2025-08" db="UniProtKB">
        <authorList>
            <consortium name="RefSeq"/>
        </authorList>
    </citation>
    <scope>IDENTIFICATION</scope>
    <source>
        <tissue evidence="3">Testes</tissue>
    </source>
</reference>
<evidence type="ECO:0000259" key="1">
    <source>
        <dbReference type="SMART" id="SM00382"/>
    </source>
</evidence>
<dbReference type="Proteomes" id="UP000694865">
    <property type="component" value="Unplaced"/>
</dbReference>
<dbReference type="GeneID" id="102807391"/>
<feature type="non-terminal residue" evidence="3">
    <location>
        <position position="1148"/>
    </location>
</feature>
<dbReference type="PANTHER" id="PTHR22605:SF16">
    <property type="entry name" value="E3 UBIQUITIN-PROTEIN LIGASE RNF213"/>
    <property type="match status" value="1"/>
</dbReference>
<sequence>MKDACVTVPLAEKKVDVNAMVSVLGDYITKPVRPDPKIFHLDITPAVQHGVDNLLFNLLVLGGITDTHGRVWRRYPWDLYVIEITAPSQAVNTAEAAVPTGCQETKVFHGHQFHTLLPTRTCRSPRVTLELESSMARCEEPAMTINDPLMDNLEFTSNAYQRAYQYLKRHSKGANLDFYDFEEGKIEDNHATCLDVLLRHCGVLDPSWAELRHFVWFLNEQLNDCESSVFCNHVHLGDASLNGFKSFVVKFMVRMSKDFATPSLQMSDQSTACLQMDIDNDDDTGDDIASYQLRRRWESRCGIPVIIMGETGCGKTRLIRFMCQLQAGAVAVDGPKNMVLMKVHGGTTANDILRKVEESEKLALHNKERHKVDTVLFFDEANTTEAIGLIKEVMCDQRMNGKPLTHGSNALKIIAACNPYRRHTRDMIERLEMAGLGYHIRAEKTDDRLGRIPLRQLVYRVQALPPSMLPLVWDFGQLNSEVEELYIKQIVARYVHSGQIPVGSEHVISSVLAASQRFMRETESECSFVSLRDVERAMNVLVWFYKHKEVAILLKDQFYEDHMEDDVDEEEEEDEEPDEYEPLDYLTQALVLSLGVCYHACLQEEREAYRNNISKYFTHPCVLTEGGDQMLEEINRCQDVFLKQLKLGPNIARNAALKENVFMMVVCIELRIPLFLVGKPGSSKSLAKTIVADAMQGEAAASPLFKTFKQVHMSSYQCSPLSTPEGIVGTFRQCSRFQEGKDLNRFVSVVVLDEVGLAEDSPKMPLKLQRVNLRVRFDDLSRDDKINQLCQVMGIEWAFDPDNTYELTTDNVKKILAIHMRFSYSIVHHFSHDIRKSVVTKFRVMTDIENTLLSDNTLHPLLEYGCDDEDNPPPHKKVAFIGISNWALDPAKMNRGILVSRGVPDEDELKDSAEGICSTDEIVLSRIQPMIPALAKGYLKLYKIQNKEFFGLRDFYSLVKMVYGFSKASGDPPTWRQLVHAIRRNFGGLDDIDPVKVFNKQLHNVDKRQERGPNDPDCDPAGLIRASLVGLDRGILNMESESRYLLVLTENFAALGILQQQLLSMEDTVIIFGSSFPKDQEYTQVCRNINRIKVCMETGRTVVLLNLESLYESLYDALNQYYVYFGGQRYVDLGLGTHRVKCRVHNEF</sequence>
<dbReference type="PANTHER" id="PTHR22605">
    <property type="entry name" value="RZ-TYPE DOMAIN-CONTAINING PROTEIN"/>
    <property type="match status" value="1"/>
</dbReference>
<organism evidence="2 3">
    <name type="scientific">Saccoglossus kowalevskii</name>
    <name type="common">Acorn worm</name>
    <dbReference type="NCBI Taxonomy" id="10224"/>
    <lineage>
        <taxon>Eukaryota</taxon>
        <taxon>Metazoa</taxon>
        <taxon>Hemichordata</taxon>
        <taxon>Enteropneusta</taxon>
        <taxon>Harrimaniidae</taxon>
        <taxon>Saccoglossus</taxon>
    </lineage>
</organism>
<protein>
    <submittedName>
        <fullName evidence="3">E3 ubiquitin-protein ligase RNF213-like</fullName>
    </submittedName>
</protein>
<dbReference type="Gene3D" id="3.40.50.300">
    <property type="entry name" value="P-loop containing nucleotide triphosphate hydrolases"/>
    <property type="match status" value="2"/>
</dbReference>
<accession>A0ABM0M5R9</accession>
<name>A0ABM0M5R9_SACKO</name>
<feature type="domain" description="AAA+ ATPase" evidence="1">
    <location>
        <begin position="301"/>
        <end position="446"/>
    </location>
</feature>
<dbReference type="InterPro" id="IPR031248">
    <property type="entry name" value="RNF213"/>
</dbReference>
<dbReference type="SMART" id="SM00382">
    <property type="entry name" value="AAA"/>
    <property type="match status" value="1"/>
</dbReference>
<dbReference type="SUPFAM" id="SSF52540">
    <property type="entry name" value="P-loop containing nucleoside triphosphate hydrolases"/>
    <property type="match status" value="2"/>
</dbReference>
<gene>
    <name evidence="3" type="primary">LOC102807391</name>
</gene>